<organism evidence="3 4">
    <name type="scientific">Chitinophaga rupis</name>
    <dbReference type="NCBI Taxonomy" id="573321"/>
    <lineage>
        <taxon>Bacteria</taxon>
        <taxon>Pseudomonadati</taxon>
        <taxon>Bacteroidota</taxon>
        <taxon>Chitinophagia</taxon>
        <taxon>Chitinophagales</taxon>
        <taxon>Chitinophagaceae</taxon>
        <taxon>Chitinophaga</taxon>
    </lineage>
</organism>
<dbReference type="RefSeq" id="WP_143081017.1">
    <property type="nucleotide sequence ID" value="NZ_FOBB01000003.1"/>
</dbReference>
<dbReference type="GO" id="GO:0016757">
    <property type="term" value="F:glycosyltransferase activity"/>
    <property type="evidence" value="ECO:0007669"/>
    <property type="project" value="InterPro"/>
</dbReference>
<dbReference type="OrthoDB" id="1100400at2"/>
<feature type="domain" description="Glycosyl transferase family 1" evidence="2">
    <location>
        <begin position="193"/>
        <end position="343"/>
    </location>
</feature>
<sequence length="384" mass="44461">MKICFITLGDIKSIATMKRALGMANPLQSLGWEVSIIALDSEENRNRIAIECNENVEVHFYKECSAKEEVQLKTDLVNRIRPDFIYFCSFSFRNRIIKSKLQSKTRILIEHSELASAIPDNKGLRKIALRALEYYSVSYADGLLCASRYLEREYHKMAKQLMKKKLPILYSPYAFNTEVIDSPKILLDHLNERYKNNTVLLYMGTMTRNYGLFTMLQAVEQIVKERPNVKLLLLGRGRHLEEAKTYVQQHQLEKYIEFKGYTEENELSSYFERADAFISPLNDTVQDWARCPSKIYMYIPFKKPIFTSKIGEPKEIFGDEGNYFDTTQPETLSKLIAALADGKLQKTDVSIDEHSWDRRSVDFTNWIASQYAVQFAASSSEVFS</sequence>
<evidence type="ECO:0000256" key="1">
    <source>
        <dbReference type="ARBA" id="ARBA00022679"/>
    </source>
</evidence>
<keyword evidence="1 3" id="KW-0808">Transferase</keyword>
<reference evidence="3 4" key="1">
    <citation type="submission" date="2016-10" db="EMBL/GenBank/DDBJ databases">
        <authorList>
            <person name="de Groot N.N."/>
        </authorList>
    </citation>
    <scope>NUCLEOTIDE SEQUENCE [LARGE SCALE GENOMIC DNA]</scope>
    <source>
        <strain evidence="3 4">DSM 21039</strain>
    </source>
</reference>
<proteinExistence type="predicted"/>
<evidence type="ECO:0000313" key="4">
    <source>
        <dbReference type="Proteomes" id="UP000198984"/>
    </source>
</evidence>
<dbReference type="Proteomes" id="UP000198984">
    <property type="component" value="Unassembled WGS sequence"/>
</dbReference>
<accession>A0A1H7VDS1</accession>
<dbReference type="InterPro" id="IPR001296">
    <property type="entry name" value="Glyco_trans_1"/>
</dbReference>
<gene>
    <name evidence="3" type="ORF">SAMN04488505_103300</name>
</gene>
<dbReference type="Gene3D" id="3.40.50.2000">
    <property type="entry name" value="Glycogen Phosphorylase B"/>
    <property type="match status" value="2"/>
</dbReference>
<dbReference type="GO" id="GO:0009103">
    <property type="term" value="P:lipopolysaccharide biosynthetic process"/>
    <property type="evidence" value="ECO:0007669"/>
    <property type="project" value="TreeGrafter"/>
</dbReference>
<evidence type="ECO:0000259" key="2">
    <source>
        <dbReference type="Pfam" id="PF00534"/>
    </source>
</evidence>
<evidence type="ECO:0000313" key="3">
    <source>
        <dbReference type="EMBL" id="SEM07396.1"/>
    </source>
</evidence>
<dbReference type="PANTHER" id="PTHR46401">
    <property type="entry name" value="GLYCOSYLTRANSFERASE WBBK-RELATED"/>
    <property type="match status" value="1"/>
</dbReference>
<dbReference type="STRING" id="573321.SAMN04488505_103300"/>
<dbReference type="SUPFAM" id="SSF53756">
    <property type="entry name" value="UDP-Glycosyltransferase/glycogen phosphorylase"/>
    <property type="match status" value="1"/>
</dbReference>
<dbReference type="Pfam" id="PF00534">
    <property type="entry name" value="Glycos_transf_1"/>
    <property type="match status" value="1"/>
</dbReference>
<name>A0A1H7VDS1_9BACT</name>
<dbReference type="AlphaFoldDB" id="A0A1H7VDS1"/>
<protein>
    <submittedName>
        <fullName evidence="3">Glycosyltransferase involved in cell wall bisynthesis</fullName>
    </submittedName>
</protein>
<keyword evidence="4" id="KW-1185">Reference proteome</keyword>
<dbReference type="PANTHER" id="PTHR46401:SF2">
    <property type="entry name" value="GLYCOSYLTRANSFERASE WBBK-RELATED"/>
    <property type="match status" value="1"/>
</dbReference>
<dbReference type="EMBL" id="FOBB01000003">
    <property type="protein sequence ID" value="SEM07396.1"/>
    <property type="molecule type" value="Genomic_DNA"/>
</dbReference>